<dbReference type="OrthoDB" id="8055662at2759"/>
<dbReference type="EMBL" id="LSRL02000036">
    <property type="protein sequence ID" value="TDG48113.1"/>
    <property type="molecule type" value="Genomic_DNA"/>
</dbReference>
<sequence length="81" mass="9351">MKLLIIFACLLGLALSHEVLYTPGYTYYSAPGLAYALPLAYTRRLISPALQSQVYHSVETDNSYQQQYRADYKPLTYEYLF</sequence>
<name>A0A484BH50_DRONA</name>
<organism evidence="2 3">
    <name type="scientific">Drosophila navojoa</name>
    <name type="common">Fruit fly</name>
    <dbReference type="NCBI Taxonomy" id="7232"/>
    <lineage>
        <taxon>Eukaryota</taxon>
        <taxon>Metazoa</taxon>
        <taxon>Ecdysozoa</taxon>
        <taxon>Arthropoda</taxon>
        <taxon>Hexapoda</taxon>
        <taxon>Insecta</taxon>
        <taxon>Pterygota</taxon>
        <taxon>Neoptera</taxon>
        <taxon>Endopterygota</taxon>
        <taxon>Diptera</taxon>
        <taxon>Brachycera</taxon>
        <taxon>Muscomorpha</taxon>
        <taxon>Ephydroidea</taxon>
        <taxon>Drosophilidae</taxon>
        <taxon>Drosophila</taxon>
    </lineage>
</organism>
<dbReference type="Proteomes" id="UP000295192">
    <property type="component" value="Unassembled WGS sequence"/>
</dbReference>
<evidence type="ECO:0000313" key="2">
    <source>
        <dbReference type="EMBL" id="TDG48113.1"/>
    </source>
</evidence>
<keyword evidence="3" id="KW-1185">Reference proteome</keyword>
<gene>
    <name evidence="2" type="ORF">AWZ03_005530</name>
</gene>
<protein>
    <submittedName>
        <fullName evidence="2">Uncharacterized protein</fullName>
    </submittedName>
</protein>
<dbReference type="AlphaFoldDB" id="A0A484BH50"/>
<reference evidence="2 3" key="1">
    <citation type="journal article" date="2019" name="J. Hered.">
        <title>An Improved Genome Assembly for Drosophila navojoa, the Basal Species in the mojavensis Cluster.</title>
        <authorList>
            <person name="Vanderlinde T."/>
            <person name="Dupim E.G."/>
            <person name="Nazario-Yepiz N.O."/>
            <person name="Carvalho A.B."/>
        </authorList>
    </citation>
    <scope>NUCLEOTIDE SEQUENCE [LARGE SCALE GENOMIC DNA]</scope>
    <source>
        <strain evidence="2">Navoj_Jal97</strain>
        <tissue evidence="2">Whole organism</tissue>
    </source>
</reference>
<evidence type="ECO:0000256" key="1">
    <source>
        <dbReference type="SAM" id="SignalP"/>
    </source>
</evidence>
<proteinExistence type="predicted"/>
<evidence type="ECO:0000313" key="3">
    <source>
        <dbReference type="Proteomes" id="UP000295192"/>
    </source>
</evidence>
<accession>A0A484BH50</accession>
<dbReference type="OMA" id="QSHVYHS"/>
<feature type="signal peptide" evidence="1">
    <location>
        <begin position="1"/>
        <end position="16"/>
    </location>
</feature>
<keyword evidence="1" id="KW-0732">Signal</keyword>
<feature type="chain" id="PRO_5019864696" evidence="1">
    <location>
        <begin position="17"/>
        <end position="81"/>
    </location>
</feature>
<comment type="caution">
    <text evidence="2">The sequence shown here is derived from an EMBL/GenBank/DDBJ whole genome shotgun (WGS) entry which is preliminary data.</text>
</comment>